<dbReference type="Proteomes" id="UP000234468">
    <property type="component" value="Unassembled WGS sequence"/>
</dbReference>
<evidence type="ECO:0000256" key="1">
    <source>
        <dbReference type="ARBA" id="ARBA00001917"/>
    </source>
</evidence>
<dbReference type="EMBL" id="LXFV01000059">
    <property type="protein sequence ID" value="PKX84133.1"/>
    <property type="molecule type" value="Genomic_DNA"/>
</dbReference>
<protein>
    <submittedName>
        <fullName evidence="7">NADH:flavin oxidoreductase</fullName>
    </submittedName>
</protein>
<evidence type="ECO:0000313" key="7">
    <source>
        <dbReference type="EMBL" id="PKX84133.1"/>
    </source>
</evidence>
<proteinExistence type="predicted"/>
<comment type="caution">
    <text evidence="7">The sequence shown here is derived from an EMBL/GenBank/DDBJ whole genome shotgun (WGS) entry which is preliminary data.</text>
</comment>
<keyword evidence="3" id="KW-0288">FMN</keyword>
<evidence type="ECO:0000313" key="8">
    <source>
        <dbReference type="Proteomes" id="UP000234468"/>
    </source>
</evidence>
<keyword evidence="2" id="KW-0285">Flavoprotein</keyword>
<gene>
    <name evidence="7" type="ORF">A0G03_04510</name>
</gene>
<dbReference type="InterPro" id="IPR044152">
    <property type="entry name" value="YqjM-like"/>
</dbReference>
<evidence type="ECO:0000259" key="6">
    <source>
        <dbReference type="Pfam" id="PF00724"/>
    </source>
</evidence>
<feature type="domain" description="NADH:flavin oxidoreductase/NADH oxidase N-terminal" evidence="6">
    <location>
        <begin position="4"/>
        <end position="341"/>
    </location>
</feature>
<dbReference type="CDD" id="cd02932">
    <property type="entry name" value="OYE_YqiM_FMN"/>
    <property type="match status" value="1"/>
</dbReference>
<dbReference type="PANTHER" id="PTHR43303">
    <property type="entry name" value="NADPH DEHYDROGENASE C23G7.10C-RELATED"/>
    <property type="match status" value="1"/>
</dbReference>
<dbReference type="Gene3D" id="3.20.20.70">
    <property type="entry name" value="Aldolase class I"/>
    <property type="match status" value="1"/>
</dbReference>
<sequence>MSALFQPFKLKDITLRNRIAVPPMCTYSATDGLINEWHEVHYASLARGGAGLVIVEATAVAPEGRISPRCTGIWNDEQAQAFAKVAKSIKDAGSVPGIQIAHAGRKASANIPWEGDDHIPAGDPSGWQTIAPSSVPFGANLPKQPQEMTLEDIARVRDDFVAAARRALDAGFEWLELHFAHGYLAQSFFSVHSNKRTDQYGGSFDNRSRFLLETLAAVRDVWPQHLPLTARFGVIEFDGRDEETLQESIELTRRFKAAGLDMLSVSIGFSTPEANIPWAPAFMGPIAQQVREQADLPVSSAWGFGTPELAEQAVASGQLDLVMVGKAHLANPHWSYQAARELGIDRASWTLPTPYAHWLERY</sequence>
<evidence type="ECO:0000256" key="5">
    <source>
        <dbReference type="ARBA" id="ARBA00023002"/>
    </source>
</evidence>
<reference evidence="7 8" key="1">
    <citation type="submission" date="2016-04" db="EMBL/GenBank/DDBJ databases">
        <title>New species of Pectobacterium.</title>
        <authorList>
            <person name="Waleron M."/>
            <person name="Misztak A.E."/>
            <person name="Waleron K."/>
        </authorList>
    </citation>
    <scope>NUCLEOTIDE SEQUENCE [LARGE SCALE GENOMIC DNA]</scope>
    <source>
        <strain evidence="7 8">IFB5232</strain>
    </source>
</reference>
<dbReference type="InterPro" id="IPR001155">
    <property type="entry name" value="OxRdtase_FMN_N"/>
</dbReference>
<keyword evidence="5" id="KW-0560">Oxidoreductase</keyword>
<evidence type="ECO:0000256" key="3">
    <source>
        <dbReference type="ARBA" id="ARBA00022643"/>
    </source>
</evidence>
<dbReference type="RefSeq" id="WP_048259512.1">
    <property type="nucleotide sequence ID" value="NZ_AODU01000010.1"/>
</dbReference>
<dbReference type="SUPFAM" id="SSF51395">
    <property type="entry name" value="FMN-linked oxidoreductases"/>
    <property type="match status" value="1"/>
</dbReference>
<name>A0ABX4S0V1_9GAMM</name>
<keyword evidence="4" id="KW-0521">NADP</keyword>
<keyword evidence="8" id="KW-1185">Reference proteome</keyword>
<evidence type="ECO:0000256" key="4">
    <source>
        <dbReference type="ARBA" id="ARBA00022857"/>
    </source>
</evidence>
<comment type="cofactor">
    <cofactor evidence="1">
        <name>FMN</name>
        <dbReference type="ChEBI" id="CHEBI:58210"/>
    </cofactor>
</comment>
<evidence type="ECO:0000256" key="2">
    <source>
        <dbReference type="ARBA" id="ARBA00022630"/>
    </source>
</evidence>
<dbReference type="Pfam" id="PF00724">
    <property type="entry name" value="Oxidored_FMN"/>
    <property type="match status" value="1"/>
</dbReference>
<dbReference type="InterPro" id="IPR013785">
    <property type="entry name" value="Aldolase_TIM"/>
</dbReference>
<dbReference type="PANTHER" id="PTHR43303:SF4">
    <property type="entry name" value="NADPH DEHYDROGENASE C23G7.10C-RELATED"/>
    <property type="match status" value="1"/>
</dbReference>
<accession>A0ABX4S0V1</accession>
<organism evidence="7 8">
    <name type="scientific">Pectobacterium peruviense</name>
    <dbReference type="NCBI Taxonomy" id="2066479"/>
    <lineage>
        <taxon>Bacteria</taxon>
        <taxon>Pseudomonadati</taxon>
        <taxon>Pseudomonadota</taxon>
        <taxon>Gammaproteobacteria</taxon>
        <taxon>Enterobacterales</taxon>
        <taxon>Pectobacteriaceae</taxon>
        <taxon>Pectobacterium</taxon>
    </lineage>
</organism>